<keyword evidence="2" id="KW-1185">Reference proteome</keyword>
<dbReference type="Proteomes" id="UP001497535">
    <property type="component" value="Unassembled WGS sequence"/>
</dbReference>
<protein>
    <submittedName>
        <fullName evidence="1">Uncharacterized protein</fullName>
    </submittedName>
</protein>
<proteinExistence type="predicted"/>
<gene>
    <name evidence="1" type="ORF">MENTE1834_LOCUS35801</name>
</gene>
<organism evidence="1 2">
    <name type="scientific">Meloidogyne enterolobii</name>
    <name type="common">Root-knot nematode worm</name>
    <name type="synonym">Meloidogyne mayaguensis</name>
    <dbReference type="NCBI Taxonomy" id="390850"/>
    <lineage>
        <taxon>Eukaryota</taxon>
        <taxon>Metazoa</taxon>
        <taxon>Ecdysozoa</taxon>
        <taxon>Nematoda</taxon>
        <taxon>Chromadorea</taxon>
        <taxon>Rhabditida</taxon>
        <taxon>Tylenchina</taxon>
        <taxon>Tylenchomorpha</taxon>
        <taxon>Tylenchoidea</taxon>
        <taxon>Meloidogynidae</taxon>
        <taxon>Meloidogyninae</taxon>
        <taxon>Meloidogyne</taxon>
    </lineage>
</organism>
<name>A0ACB1AA43_MELEN</name>
<accession>A0ACB1AA43</accession>
<sequence length="134" mass="15300">MDPPSDKVLSAIIKSVATLLSAGIACYVTLKVVTLLDPNHERKREAKKRMEELKSFLKLKPREELNEHELRLATQIGFFGNFGGFRVRGVDLVMYQFIGIFLGSFGDFSDYEFPLRVTLDLFPFLIVFYGYSPL</sequence>
<reference evidence="1" key="1">
    <citation type="submission" date="2023-11" db="EMBL/GenBank/DDBJ databases">
        <authorList>
            <person name="Poullet M."/>
        </authorList>
    </citation>
    <scope>NUCLEOTIDE SEQUENCE</scope>
    <source>
        <strain evidence="1">E1834</strain>
    </source>
</reference>
<dbReference type="EMBL" id="CAVMJV010000070">
    <property type="protein sequence ID" value="CAK5088164.1"/>
    <property type="molecule type" value="Genomic_DNA"/>
</dbReference>
<comment type="caution">
    <text evidence="1">The sequence shown here is derived from an EMBL/GenBank/DDBJ whole genome shotgun (WGS) entry which is preliminary data.</text>
</comment>
<evidence type="ECO:0000313" key="2">
    <source>
        <dbReference type="Proteomes" id="UP001497535"/>
    </source>
</evidence>
<evidence type="ECO:0000313" key="1">
    <source>
        <dbReference type="EMBL" id="CAK5088164.1"/>
    </source>
</evidence>